<feature type="compositionally biased region" description="Basic residues" evidence="1">
    <location>
        <begin position="42"/>
        <end position="56"/>
    </location>
</feature>
<evidence type="ECO:0000313" key="3">
    <source>
        <dbReference type="EMBL" id="KAA8900655.1"/>
    </source>
</evidence>
<keyword evidence="2" id="KW-1133">Transmembrane helix</keyword>
<evidence type="ECO:0000313" key="4">
    <source>
        <dbReference type="Proteomes" id="UP000326924"/>
    </source>
</evidence>
<comment type="caution">
    <text evidence="3">The sequence shown here is derived from an EMBL/GenBank/DDBJ whole genome shotgun (WGS) entry which is preliminary data.</text>
</comment>
<organism evidence="3 4">
    <name type="scientific">Sphaerosporella brunnea</name>
    <dbReference type="NCBI Taxonomy" id="1250544"/>
    <lineage>
        <taxon>Eukaryota</taxon>
        <taxon>Fungi</taxon>
        <taxon>Dikarya</taxon>
        <taxon>Ascomycota</taxon>
        <taxon>Pezizomycotina</taxon>
        <taxon>Pezizomycetes</taxon>
        <taxon>Pezizales</taxon>
        <taxon>Pyronemataceae</taxon>
        <taxon>Sphaerosporella</taxon>
    </lineage>
</organism>
<keyword evidence="2" id="KW-0472">Membrane</keyword>
<sequence>MAQSQQQAQPQPRRLPLRHSPHGAAHKAPLHPSSSRPVLHTNHARHQRRSDRHRGHRYCDPVVPFTPKKTSKLISAVTNGFKHTPPPPQSQRHYYLHNNTLYQDRLSLVYSAYLRHLAVVVQVCTFFVAVVQGCPQWLCVMDGVGVLVVAVLVYGVEPYGVVVEDDDGTELQTGGGEKECYFAV</sequence>
<dbReference type="Proteomes" id="UP000326924">
    <property type="component" value="Unassembled WGS sequence"/>
</dbReference>
<accession>A0A5J5ER20</accession>
<dbReference type="AlphaFoldDB" id="A0A5J5ER20"/>
<evidence type="ECO:0000256" key="1">
    <source>
        <dbReference type="SAM" id="MobiDB-lite"/>
    </source>
</evidence>
<feature type="transmembrane region" description="Helical" evidence="2">
    <location>
        <begin position="112"/>
        <end position="130"/>
    </location>
</feature>
<gene>
    <name evidence="3" type="ORF">FN846DRAFT_958437</name>
</gene>
<reference evidence="3 4" key="1">
    <citation type="submission" date="2019-09" db="EMBL/GenBank/DDBJ databases">
        <title>Draft genome of the ectomycorrhizal ascomycete Sphaerosporella brunnea.</title>
        <authorList>
            <consortium name="DOE Joint Genome Institute"/>
            <person name="Benucci G.M."/>
            <person name="Marozzi G."/>
            <person name="Antonielli L."/>
            <person name="Sanchez S."/>
            <person name="Marco P."/>
            <person name="Wang X."/>
            <person name="Falini L.B."/>
            <person name="Barry K."/>
            <person name="Haridas S."/>
            <person name="Lipzen A."/>
            <person name="Labutti K."/>
            <person name="Grigoriev I.V."/>
            <person name="Murat C."/>
            <person name="Martin F."/>
            <person name="Albertini E."/>
            <person name="Donnini D."/>
            <person name="Bonito G."/>
        </authorList>
    </citation>
    <scope>NUCLEOTIDE SEQUENCE [LARGE SCALE GENOMIC DNA]</scope>
    <source>
        <strain evidence="3 4">Sb_GMNB300</strain>
    </source>
</reference>
<dbReference type="InParanoid" id="A0A5J5ER20"/>
<feature type="compositionally biased region" description="Basic residues" evidence="1">
    <location>
        <begin position="15"/>
        <end position="29"/>
    </location>
</feature>
<protein>
    <submittedName>
        <fullName evidence="3">Uncharacterized protein</fullName>
    </submittedName>
</protein>
<keyword evidence="2" id="KW-0812">Transmembrane</keyword>
<evidence type="ECO:0000256" key="2">
    <source>
        <dbReference type="SAM" id="Phobius"/>
    </source>
</evidence>
<proteinExistence type="predicted"/>
<name>A0A5J5ER20_9PEZI</name>
<keyword evidence="4" id="KW-1185">Reference proteome</keyword>
<feature type="transmembrane region" description="Helical" evidence="2">
    <location>
        <begin position="137"/>
        <end position="156"/>
    </location>
</feature>
<feature type="compositionally biased region" description="Low complexity" evidence="1">
    <location>
        <begin position="1"/>
        <end position="14"/>
    </location>
</feature>
<feature type="region of interest" description="Disordered" evidence="1">
    <location>
        <begin position="1"/>
        <end position="61"/>
    </location>
</feature>
<dbReference type="EMBL" id="VXIS01000151">
    <property type="protein sequence ID" value="KAA8900655.1"/>
    <property type="molecule type" value="Genomic_DNA"/>
</dbReference>